<dbReference type="InterPro" id="IPR001932">
    <property type="entry name" value="PPM-type_phosphatase-like_dom"/>
</dbReference>
<dbReference type="Gene3D" id="3.30.450.20">
    <property type="entry name" value="PAS domain"/>
    <property type="match status" value="1"/>
</dbReference>
<dbReference type="CDD" id="cd12913">
    <property type="entry name" value="PDC1_MCP_like"/>
    <property type="match status" value="1"/>
</dbReference>
<dbReference type="PANTHER" id="PTHR43156">
    <property type="entry name" value="STAGE II SPORULATION PROTEIN E-RELATED"/>
    <property type="match status" value="1"/>
</dbReference>
<dbReference type="EMBL" id="FNRF01000005">
    <property type="protein sequence ID" value="SEA84100.1"/>
    <property type="molecule type" value="Genomic_DNA"/>
</dbReference>
<dbReference type="GO" id="GO:0007165">
    <property type="term" value="P:signal transduction"/>
    <property type="evidence" value="ECO:0007669"/>
    <property type="project" value="InterPro"/>
</dbReference>
<evidence type="ECO:0000256" key="2">
    <source>
        <dbReference type="SAM" id="Phobius"/>
    </source>
</evidence>
<dbReference type="CDD" id="cd06225">
    <property type="entry name" value="HAMP"/>
    <property type="match status" value="1"/>
</dbReference>
<dbReference type="RefSeq" id="WP_074762034.1">
    <property type="nucleotide sequence ID" value="NZ_FNRF01000005.1"/>
</dbReference>
<evidence type="ECO:0000313" key="4">
    <source>
        <dbReference type="EMBL" id="SEA84100.1"/>
    </source>
</evidence>
<dbReference type="Pfam" id="PF00672">
    <property type="entry name" value="HAMP"/>
    <property type="match status" value="1"/>
</dbReference>
<dbReference type="PANTHER" id="PTHR43156:SF2">
    <property type="entry name" value="STAGE II SPORULATION PROTEIN E"/>
    <property type="match status" value="1"/>
</dbReference>
<feature type="transmembrane region" description="Helical" evidence="2">
    <location>
        <begin position="318"/>
        <end position="339"/>
    </location>
</feature>
<keyword evidence="2" id="KW-1133">Transmembrane helix</keyword>
<dbReference type="GO" id="GO:0016020">
    <property type="term" value="C:membrane"/>
    <property type="evidence" value="ECO:0007669"/>
    <property type="project" value="InterPro"/>
</dbReference>
<dbReference type="Proteomes" id="UP000182257">
    <property type="component" value="Unassembled WGS sequence"/>
</dbReference>
<dbReference type="InterPro" id="IPR052016">
    <property type="entry name" value="Bact_Sigma-Reg"/>
</dbReference>
<dbReference type="Gene3D" id="3.60.40.10">
    <property type="entry name" value="PPM-type phosphatase domain"/>
    <property type="match status" value="1"/>
</dbReference>
<dbReference type="InterPro" id="IPR029151">
    <property type="entry name" value="Sensor-like_sf"/>
</dbReference>
<dbReference type="SMART" id="SM00304">
    <property type="entry name" value="HAMP"/>
    <property type="match status" value="1"/>
</dbReference>
<dbReference type="SUPFAM" id="SSF81606">
    <property type="entry name" value="PP2C-like"/>
    <property type="match status" value="1"/>
</dbReference>
<evidence type="ECO:0000259" key="3">
    <source>
        <dbReference type="PROSITE" id="PS50885"/>
    </source>
</evidence>
<evidence type="ECO:0000256" key="1">
    <source>
        <dbReference type="ARBA" id="ARBA00022801"/>
    </source>
</evidence>
<dbReference type="GO" id="GO:0016791">
    <property type="term" value="F:phosphatase activity"/>
    <property type="evidence" value="ECO:0007669"/>
    <property type="project" value="TreeGrafter"/>
</dbReference>
<reference evidence="4 5" key="1">
    <citation type="submission" date="2016-10" db="EMBL/GenBank/DDBJ databases">
        <authorList>
            <person name="de Groot N.N."/>
        </authorList>
    </citation>
    <scope>NUCLEOTIDE SEQUENCE [LARGE SCALE GENOMIC DNA]</scope>
    <source>
        <strain evidence="4 5">D31d</strain>
    </source>
</reference>
<dbReference type="SMART" id="SM00331">
    <property type="entry name" value="PP2C_SIG"/>
    <property type="match status" value="1"/>
</dbReference>
<gene>
    <name evidence="4" type="ORF">SAMN05216462_2808</name>
</gene>
<dbReference type="OrthoDB" id="9763484at2"/>
<sequence length="652" mass="74698">MKARFKSFSQRLTQRILIVIITTITIVSIIVVWITTSLLETMTIGYHMSELQIANESVERKLDAVEVASETSIREITRSVDSPEGVYRALKNELEPNDNRVLGFYVAYEPNYFAHQGKWFEPYVYRQNDTIKQMQVGSPYHDYFNKEWYKKALKAEKGYWSDPYFDDVATLVLMCSYTKPITDRKGRKIGVFGADYSLDWLYKYMQKNDKKTNKYNPLHLLVNNKRSQKTKAYNIIFDSKGTYIYHPDKKRIIKDNFYKNIQQTPDSLRKLLEKGLAAKRKDYQRINIDGVECYIFYTKIHHTNWTNCIILPESRMTMPIYIIGLLLLALSGIVSLMAYKIISISIRRATMPLHILALSADEIAKGNFDALLPEMQQNDEIHYLRDSFVNMQQSLTQYIAQLKITTTQKAAIESEIAIARDIQLSSVPTDFPKRDDIDIYASLTPAKAVGGDLYDFFIKDGKLYFCIGDVSGKGIPAALFMMETKSLFRAYTSDKALPNHIVSRMNNVLCENNDKGMFVTLFVGILNISTGQLDYCNAGHEPPIVITQNAAEMYVKPIIPVGALADTQYQMQTTVLQPQSTVLLYTDGLSEAMDADGNMFGRERIYSEIRFAIKEGKTHPKDLITNMIEAVHIHVGETEQSDDLTLFCIRYK</sequence>
<dbReference type="Pfam" id="PF07228">
    <property type="entry name" value="SpoIIE"/>
    <property type="match status" value="1"/>
</dbReference>
<evidence type="ECO:0000313" key="5">
    <source>
        <dbReference type="Proteomes" id="UP000182257"/>
    </source>
</evidence>
<keyword evidence="2" id="KW-0812">Transmembrane</keyword>
<dbReference type="SUPFAM" id="SSF158472">
    <property type="entry name" value="HAMP domain-like"/>
    <property type="match status" value="1"/>
</dbReference>
<name>A0A1H4EHP2_XYLRU</name>
<organism evidence="4 5">
    <name type="scientific">Xylanibacter ruminicola</name>
    <name type="common">Prevotella ruminicola</name>
    <dbReference type="NCBI Taxonomy" id="839"/>
    <lineage>
        <taxon>Bacteria</taxon>
        <taxon>Pseudomonadati</taxon>
        <taxon>Bacteroidota</taxon>
        <taxon>Bacteroidia</taxon>
        <taxon>Bacteroidales</taxon>
        <taxon>Prevotellaceae</taxon>
        <taxon>Xylanibacter</taxon>
    </lineage>
</organism>
<proteinExistence type="predicted"/>
<feature type="transmembrane region" description="Helical" evidence="2">
    <location>
        <begin position="12"/>
        <end position="34"/>
    </location>
</feature>
<dbReference type="CDD" id="cd12912">
    <property type="entry name" value="PDC2_MCP_like"/>
    <property type="match status" value="1"/>
</dbReference>
<accession>A0A1H4EHP2</accession>
<keyword evidence="2" id="KW-0472">Membrane</keyword>
<dbReference type="PROSITE" id="PS50885">
    <property type="entry name" value="HAMP"/>
    <property type="match status" value="1"/>
</dbReference>
<protein>
    <submittedName>
        <fullName evidence="4">Sigma-B regulation protein RsbU (Phosphoserine phosphatase)</fullName>
    </submittedName>
</protein>
<keyword evidence="1" id="KW-0378">Hydrolase</keyword>
<dbReference type="AlphaFoldDB" id="A0A1H4EHP2"/>
<feature type="domain" description="HAMP" evidence="3">
    <location>
        <begin position="347"/>
        <end position="400"/>
    </location>
</feature>
<dbReference type="Pfam" id="PF22673">
    <property type="entry name" value="MCP-like_PDC_1"/>
    <property type="match status" value="1"/>
</dbReference>
<dbReference type="InterPro" id="IPR036457">
    <property type="entry name" value="PPM-type-like_dom_sf"/>
</dbReference>
<dbReference type="Gene3D" id="6.10.340.10">
    <property type="match status" value="1"/>
</dbReference>
<dbReference type="SUPFAM" id="SSF103190">
    <property type="entry name" value="Sensory domain-like"/>
    <property type="match status" value="1"/>
</dbReference>
<dbReference type="InterPro" id="IPR003660">
    <property type="entry name" value="HAMP_dom"/>
</dbReference>